<sequence length="91" mass="9579">MRALSSVITLLCLIVATAHPALADDAARTAPTNPAMHGSHACLFQHMLIHTAYRPSAPPQGCASGASRIGAGYTRLLSTSALRHPHTRLRA</sequence>
<gene>
    <name evidence="2" type="ORF">Tasa_036_017</name>
</gene>
<accession>A0A0D6MMU7</accession>
<reference evidence="2 3" key="1">
    <citation type="submission" date="2012-10" db="EMBL/GenBank/DDBJ databases">
        <title>Genome sequencing of Tanticharoenia sakaeratensis NBRC 103193.</title>
        <authorList>
            <person name="Azuma Y."/>
            <person name="Hadano H."/>
            <person name="Hirakawa H."/>
            <person name="Matsushita K."/>
        </authorList>
    </citation>
    <scope>NUCLEOTIDE SEQUENCE [LARGE SCALE GENOMIC DNA]</scope>
    <source>
        <strain evidence="2 3">NBRC 103193</strain>
    </source>
</reference>
<organism evidence="2 3">
    <name type="scientific">Tanticharoenia sakaeratensis NBRC 103193</name>
    <dbReference type="NCBI Taxonomy" id="1231623"/>
    <lineage>
        <taxon>Bacteria</taxon>
        <taxon>Pseudomonadati</taxon>
        <taxon>Pseudomonadota</taxon>
        <taxon>Alphaproteobacteria</taxon>
        <taxon>Acetobacterales</taxon>
        <taxon>Acetobacteraceae</taxon>
        <taxon>Tanticharoenia</taxon>
    </lineage>
</organism>
<keyword evidence="3" id="KW-1185">Reference proteome</keyword>
<evidence type="ECO:0000313" key="2">
    <source>
        <dbReference type="EMBL" id="GAN54999.1"/>
    </source>
</evidence>
<dbReference type="RefSeq" id="WP_048849781.1">
    <property type="nucleotide sequence ID" value="NZ_BALE01000036.1"/>
</dbReference>
<dbReference type="EMBL" id="BALE01000036">
    <property type="protein sequence ID" value="GAN54999.1"/>
    <property type="molecule type" value="Genomic_DNA"/>
</dbReference>
<dbReference type="OrthoDB" id="7273761at2"/>
<evidence type="ECO:0008006" key="4">
    <source>
        <dbReference type="Google" id="ProtNLM"/>
    </source>
</evidence>
<dbReference type="Proteomes" id="UP000032679">
    <property type="component" value="Unassembled WGS sequence"/>
</dbReference>
<dbReference type="AlphaFoldDB" id="A0A0D6MMU7"/>
<feature type="chain" id="PRO_5002308047" description="Secreted protein" evidence="1">
    <location>
        <begin position="24"/>
        <end position="91"/>
    </location>
</feature>
<proteinExistence type="predicted"/>
<keyword evidence="1" id="KW-0732">Signal</keyword>
<evidence type="ECO:0000256" key="1">
    <source>
        <dbReference type="SAM" id="SignalP"/>
    </source>
</evidence>
<comment type="caution">
    <text evidence="2">The sequence shown here is derived from an EMBL/GenBank/DDBJ whole genome shotgun (WGS) entry which is preliminary data.</text>
</comment>
<protein>
    <recommendedName>
        <fullName evidence="4">Secreted protein</fullName>
    </recommendedName>
</protein>
<dbReference type="STRING" id="1231623.Tasa_036_017"/>
<evidence type="ECO:0000313" key="3">
    <source>
        <dbReference type="Proteomes" id="UP000032679"/>
    </source>
</evidence>
<name>A0A0D6MMU7_9PROT</name>
<feature type="signal peptide" evidence="1">
    <location>
        <begin position="1"/>
        <end position="23"/>
    </location>
</feature>